<accession>A0A0C2H5Q5</accession>
<evidence type="ECO:0000256" key="1">
    <source>
        <dbReference type="SAM" id="MobiDB-lite"/>
    </source>
</evidence>
<evidence type="ECO:0008006" key="4">
    <source>
        <dbReference type="Google" id="ProtNLM"/>
    </source>
</evidence>
<protein>
    <recommendedName>
        <fullName evidence="4">CCHC-type domain-containing protein</fullName>
    </recommendedName>
</protein>
<name>A0A0C2H5Q5_9BILA</name>
<reference evidence="2 3" key="1">
    <citation type="submission" date="2013-12" db="EMBL/GenBank/DDBJ databases">
        <title>Draft genome of the parsitic nematode Ancylostoma duodenale.</title>
        <authorList>
            <person name="Mitreva M."/>
        </authorList>
    </citation>
    <scope>NUCLEOTIDE SEQUENCE [LARGE SCALE GENOMIC DNA]</scope>
    <source>
        <strain evidence="2 3">Zhejiang</strain>
    </source>
</reference>
<dbReference type="Proteomes" id="UP000054047">
    <property type="component" value="Unassembled WGS sequence"/>
</dbReference>
<evidence type="ECO:0000313" key="3">
    <source>
        <dbReference type="Proteomes" id="UP000054047"/>
    </source>
</evidence>
<dbReference type="EMBL" id="KN726205">
    <property type="protein sequence ID" value="KIH69190.1"/>
    <property type="molecule type" value="Genomic_DNA"/>
</dbReference>
<proteinExistence type="predicted"/>
<evidence type="ECO:0000313" key="2">
    <source>
        <dbReference type="EMBL" id="KIH69190.1"/>
    </source>
</evidence>
<keyword evidence="3" id="KW-1185">Reference proteome</keyword>
<organism evidence="2 3">
    <name type="scientific">Ancylostoma duodenale</name>
    <dbReference type="NCBI Taxonomy" id="51022"/>
    <lineage>
        <taxon>Eukaryota</taxon>
        <taxon>Metazoa</taxon>
        <taxon>Ecdysozoa</taxon>
        <taxon>Nematoda</taxon>
        <taxon>Chromadorea</taxon>
        <taxon>Rhabditida</taxon>
        <taxon>Rhabditina</taxon>
        <taxon>Rhabditomorpha</taxon>
        <taxon>Strongyloidea</taxon>
        <taxon>Ancylostomatidae</taxon>
        <taxon>Ancylostomatinae</taxon>
        <taxon>Ancylostoma</taxon>
    </lineage>
</organism>
<feature type="region of interest" description="Disordered" evidence="1">
    <location>
        <begin position="1"/>
        <end position="29"/>
    </location>
</feature>
<feature type="compositionally biased region" description="Basic and acidic residues" evidence="1">
    <location>
        <begin position="1"/>
        <end position="20"/>
    </location>
</feature>
<gene>
    <name evidence="2" type="ORF">ANCDUO_00474</name>
</gene>
<dbReference type="AlphaFoldDB" id="A0A0C2H5Q5"/>
<feature type="region of interest" description="Disordered" evidence="1">
    <location>
        <begin position="163"/>
        <end position="203"/>
    </location>
</feature>
<sequence length="203" mass="23845">MDQPREVEVNEPPRRDKPMDETEPVPQQDRETMNYVRRSLEAKIHILEMRIDAVRKQQPCRPREFATGMDRTREARMRCAFCGTSGDHYSDSCKKVRDSNRRKLLLKEDHRCSTCLEIGCTETEQCPKYWTKCYHCSQLGHHSTICEKPDIAQQIEDAIKEMESELQRKDKSQFDQTEAWTGRTPRPHPLLRAGVSRKRDSHS</sequence>
<dbReference type="OrthoDB" id="5867791at2759"/>
<feature type="compositionally biased region" description="Basic and acidic residues" evidence="1">
    <location>
        <begin position="163"/>
        <end position="173"/>
    </location>
</feature>